<dbReference type="SUPFAM" id="SSF52540">
    <property type="entry name" value="P-loop containing nucleoside triphosphate hydrolases"/>
    <property type="match status" value="1"/>
</dbReference>
<dbReference type="Proteomes" id="UP000313948">
    <property type="component" value="Chromosome"/>
</dbReference>
<dbReference type="CDD" id="cd00009">
    <property type="entry name" value="AAA"/>
    <property type="match status" value="1"/>
</dbReference>
<feature type="domain" description="ChlI/MoxR AAA lid" evidence="2">
    <location>
        <begin position="240"/>
        <end position="311"/>
    </location>
</feature>
<dbReference type="RefSeq" id="WP_139072830.1">
    <property type="nucleotide sequence ID" value="NZ_CP040899.1"/>
</dbReference>
<evidence type="ECO:0000313" key="3">
    <source>
        <dbReference type="EMBL" id="QDB78668.1"/>
    </source>
</evidence>
<gene>
    <name evidence="3" type="ORF">FE251_04200</name>
</gene>
<dbReference type="InterPro" id="IPR041628">
    <property type="entry name" value="ChlI/MoxR_AAA_lid"/>
</dbReference>
<proteinExistence type="predicted"/>
<dbReference type="InterPro" id="IPR050764">
    <property type="entry name" value="CbbQ/NirQ/NorQ/GpvN"/>
</dbReference>
<feature type="domain" description="ATPase AAA-3" evidence="1">
    <location>
        <begin position="47"/>
        <end position="176"/>
    </location>
</feature>
<dbReference type="EMBL" id="CP040899">
    <property type="protein sequence ID" value="QDB78668.1"/>
    <property type="molecule type" value="Genomic_DNA"/>
</dbReference>
<name>A0ABX5VMT2_9MICO</name>
<dbReference type="Gene3D" id="1.10.8.80">
    <property type="entry name" value="Magnesium chelatase subunit I, C-Terminal domain"/>
    <property type="match status" value="1"/>
</dbReference>
<accession>A0ABX5VMT2</accession>
<dbReference type="PIRSF" id="PIRSF002849">
    <property type="entry name" value="AAA_ATPase_chaperone_MoxR_prd"/>
    <property type="match status" value="1"/>
</dbReference>
<evidence type="ECO:0000313" key="4">
    <source>
        <dbReference type="Proteomes" id="UP000313948"/>
    </source>
</evidence>
<dbReference type="InterPro" id="IPR027417">
    <property type="entry name" value="P-loop_NTPase"/>
</dbReference>
<evidence type="ECO:0000259" key="2">
    <source>
        <dbReference type="Pfam" id="PF17863"/>
    </source>
</evidence>
<dbReference type="PANTHER" id="PTHR42759">
    <property type="entry name" value="MOXR FAMILY PROTEIN"/>
    <property type="match status" value="1"/>
</dbReference>
<organism evidence="3 4">
    <name type="scientific">Georgenia wutianyii</name>
    <dbReference type="NCBI Taxonomy" id="2585135"/>
    <lineage>
        <taxon>Bacteria</taxon>
        <taxon>Bacillati</taxon>
        <taxon>Actinomycetota</taxon>
        <taxon>Actinomycetes</taxon>
        <taxon>Micrococcales</taxon>
        <taxon>Bogoriellaceae</taxon>
        <taxon>Georgenia</taxon>
    </lineage>
</organism>
<reference evidence="3 4" key="1">
    <citation type="submission" date="2019-05" db="EMBL/GenBank/DDBJ databases">
        <title>Georgenia *** sp. nov., and Georgenia *** sp. nov., isolated from the intestinal contents of plateau pika (Ochotona curzoniae) in the Qinghai-Tibet plateau of China.</title>
        <authorList>
            <person name="Tian Z."/>
        </authorList>
    </citation>
    <scope>NUCLEOTIDE SEQUENCE [LARGE SCALE GENOMIC DNA]</scope>
    <source>
        <strain evidence="3 4">Z294</strain>
    </source>
</reference>
<dbReference type="PANTHER" id="PTHR42759:SF5">
    <property type="entry name" value="METHANOL DEHYDROGENASE REGULATOR"/>
    <property type="match status" value="1"/>
</dbReference>
<keyword evidence="4" id="KW-1185">Reference proteome</keyword>
<evidence type="ECO:0000259" key="1">
    <source>
        <dbReference type="Pfam" id="PF07726"/>
    </source>
</evidence>
<protein>
    <submittedName>
        <fullName evidence="3">AAA family ATPase</fullName>
    </submittedName>
</protein>
<dbReference type="Pfam" id="PF07726">
    <property type="entry name" value="AAA_3"/>
    <property type="match status" value="1"/>
</dbReference>
<sequence length="323" mass="35003">MGEDRGVSELDEVQVVAARIQEAMSAVVVGKDRVVRTAVTVLLAQGHLLVEDVPGVGKTLLAKALGRSIDCSVQRVQFTPDLLPSDVTGVSVFNQDARTFEFRPGAVFANIVVGDEINRASPKTQSALLEAMAEGQVTVDGTTYRLEEPFMVMATQNPIEMEGTYPLPEAQRDRFMARIEMGYPDPAAELAMIGSHSETDPLDELEPVTDSATVARLVQAVRRLYASPAVLQYVVDLAVASRHHPRLRLGVSPRAALHLVRAARAHAALAGREHVLPDDVQRLAVPVLAHRVILSNDARLARDTAEQVLTDLLREVPVPAGVR</sequence>
<dbReference type="Pfam" id="PF17863">
    <property type="entry name" value="AAA_lid_2"/>
    <property type="match status" value="1"/>
</dbReference>
<dbReference type="InterPro" id="IPR011703">
    <property type="entry name" value="ATPase_AAA-3"/>
</dbReference>
<dbReference type="Gene3D" id="3.40.50.300">
    <property type="entry name" value="P-loop containing nucleotide triphosphate hydrolases"/>
    <property type="match status" value="1"/>
</dbReference>